<dbReference type="Proteomes" id="UP001206312">
    <property type="component" value="Unassembled WGS sequence"/>
</dbReference>
<comment type="caution">
    <text evidence="4">The sequence shown here is derived from an EMBL/GenBank/DDBJ whole genome shotgun (WGS) entry which is preliminary data.</text>
</comment>
<feature type="signal peptide" evidence="2">
    <location>
        <begin position="1"/>
        <end position="23"/>
    </location>
</feature>
<protein>
    <submittedName>
        <fullName evidence="4">Beta-lactamase family protein</fullName>
    </submittedName>
</protein>
<dbReference type="InterPro" id="IPR051478">
    <property type="entry name" value="Beta-lactamase-like_AB/R"/>
</dbReference>
<organism evidence="4 5">
    <name type="scientific">Robiginitalea marina</name>
    <dbReference type="NCBI Taxonomy" id="2954105"/>
    <lineage>
        <taxon>Bacteria</taxon>
        <taxon>Pseudomonadati</taxon>
        <taxon>Bacteroidota</taxon>
        <taxon>Flavobacteriia</taxon>
        <taxon>Flavobacteriales</taxon>
        <taxon>Flavobacteriaceae</taxon>
        <taxon>Robiginitalea</taxon>
    </lineage>
</organism>
<comment type="similarity">
    <text evidence="1">Belongs to the beta-lactamase family.</text>
</comment>
<sequence>MKKKMKKYLTALIGLILSSCSNGQTTVAENGIKNPNNRITKEQSELLFENTKLFPNNTQLSLALIKNGKVDFIGIERINDTIKLIENYKDVFEIGSITKVFTATLLSNFVNDQELKLDDNIQDYLDFKVNSDNVITFKELANHTSGLPRLPSNLNLLFVDQDNPYKDYDKEKLIDYLTKEVKLNQEPGIRYEYSNLGAGVLGFELATIAKSTYELLLQEKIFTKYKMVNSTSKRENVKTELVKGLNPNGKPTSNWDFDVLAGGGAIFSTVEDLSKFALAQFDIANKELALTQKPTFKVNDNMSIGLGWHILKRKNGGELIWHNGGTGGYTSSMALDLENKNGIVILSNVSAFNEKTGNIDQLCFGLIKTLDED</sequence>
<name>A0ABT1AX07_9FLAO</name>
<proteinExistence type="inferred from homology"/>
<feature type="chain" id="PRO_5047254106" evidence="2">
    <location>
        <begin position="24"/>
        <end position="373"/>
    </location>
</feature>
<evidence type="ECO:0000256" key="2">
    <source>
        <dbReference type="SAM" id="SignalP"/>
    </source>
</evidence>
<dbReference type="PANTHER" id="PTHR22935:SF95">
    <property type="entry name" value="BETA-LACTAMASE-LIKE 1-RELATED"/>
    <property type="match status" value="1"/>
</dbReference>
<dbReference type="InterPro" id="IPR001466">
    <property type="entry name" value="Beta-lactam-related"/>
</dbReference>
<dbReference type="Gene3D" id="3.40.710.10">
    <property type="entry name" value="DD-peptidase/beta-lactamase superfamily"/>
    <property type="match status" value="1"/>
</dbReference>
<feature type="domain" description="Beta-lactamase-related" evidence="3">
    <location>
        <begin position="89"/>
        <end position="353"/>
    </location>
</feature>
<dbReference type="Pfam" id="PF00144">
    <property type="entry name" value="Beta-lactamase"/>
    <property type="match status" value="1"/>
</dbReference>
<accession>A0ABT1AX07</accession>
<dbReference type="EMBL" id="JAMXIB010000003">
    <property type="protein sequence ID" value="MCO5724162.1"/>
    <property type="molecule type" value="Genomic_DNA"/>
</dbReference>
<dbReference type="SUPFAM" id="SSF56601">
    <property type="entry name" value="beta-lactamase/transpeptidase-like"/>
    <property type="match status" value="1"/>
</dbReference>
<keyword evidence="5" id="KW-1185">Reference proteome</keyword>
<evidence type="ECO:0000259" key="3">
    <source>
        <dbReference type="Pfam" id="PF00144"/>
    </source>
</evidence>
<evidence type="ECO:0000313" key="4">
    <source>
        <dbReference type="EMBL" id="MCO5724162.1"/>
    </source>
</evidence>
<dbReference type="PROSITE" id="PS51257">
    <property type="entry name" value="PROKAR_LIPOPROTEIN"/>
    <property type="match status" value="1"/>
</dbReference>
<gene>
    <name evidence="4" type="ORF">NG653_04800</name>
</gene>
<dbReference type="PANTHER" id="PTHR22935">
    <property type="entry name" value="PENICILLIN-BINDING PROTEIN"/>
    <property type="match status" value="1"/>
</dbReference>
<keyword evidence="2" id="KW-0732">Signal</keyword>
<evidence type="ECO:0000256" key="1">
    <source>
        <dbReference type="ARBA" id="ARBA00038473"/>
    </source>
</evidence>
<reference evidence="4 5" key="1">
    <citation type="submission" date="2022-06" db="EMBL/GenBank/DDBJ databases">
        <authorList>
            <person name="Xuan X."/>
        </authorList>
    </citation>
    <scope>NUCLEOTIDE SEQUENCE [LARGE SCALE GENOMIC DNA]</scope>
    <source>
        <strain evidence="4 5">2V75</strain>
    </source>
</reference>
<dbReference type="InterPro" id="IPR012338">
    <property type="entry name" value="Beta-lactam/transpept-like"/>
</dbReference>
<evidence type="ECO:0000313" key="5">
    <source>
        <dbReference type="Proteomes" id="UP001206312"/>
    </source>
</evidence>